<evidence type="ECO:0000313" key="5">
    <source>
        <dbReference type="Proteomes" id="UP000434957"/>
    </source>
</evidence>
<dbReference type="PANTHER" id="PTHR24559:SF444">
    <property type="entry name" value="REVERSE TRANSCRIPTASE DOMAIN-CONTAINING PROTEIN"/>
    <property type="match status" value="1"/>
</dbReference>
<dbReference type="Gene3D" id="3.10.10.10">
    <property type="entry name" value="HIV Type 1 Reverse Transcriptase, subunit A, domain 1"/>
    <property type="match status" value="1"/>
</dbReference>
<reference evidence="2 4" key="1">
    <citation type="submission" date="2018-09" db="EMBL/GenBank/DDBJ databases">
        <title>Genomic investigation of the strawberry pathogen Phytophthora fragariae indicates pathogenicity is determined by transcriptional variation in three key races.</title>
        <authorList>
            <person name="Adams T.M."/>
            <person name="Armitage A.D."/>
            <person name="Sobczyk M.K."/>
            <person name="Bates H.J."/>
            <person name="Dunwell J.M."/>
            <person name="Nellist C.F."/>
            <person name="Harrison R.J."/>
        </authorList>
    </citation>
    <scope>NUCLEOTIDE SEQUENCE [LARGE SCALE GENOMIC DNA]</scope>
    <source>
        <strain evidence="2 4">SCRP249</strain>
        <strain evidence="3 5">SCRP333</strain>
    </source>
</reference>
<gene>
    <name evidence="2" type="ORF">PR001_g28924</name>
    <name evidence="3" type="ORF">PR003_g27023</name>
</gene>
<dbReference type="Proteomes" id="UP000434957">
    <property type="component" value="Unassembled WGS sequence"/>
</dbReference>
<dbReference type="SUPFAM" id="SSF56672">
    <property type="entry name" value="DNA/RNA polymerases"/>
    <property type="match status" value="1"/>
</dbReference>
<feature type="region of interest" description="Disordered" evidence="1">
    <location>
        <begin position="6"/>
        <end position="28"/>
    </location>
</feature>
<evidence type="ECO:0000313" key="3">
    <source>
        <dbReference type="EMBL" id="KAE9283816.1"/>
    </source>
</evidence>
<dbReference type="InterPro" id="IPR043128">
    <property type="entry name" value="Rev_trsase/Diguanyl_cyclase"/>
</dbReference>
<name>A0A6A3H756_9STRA</name>
<dbReference type="Proteomes" id="UP000429607">
    <property type="component" value="Unassembled WGS sequence"/>
</dbReference>
<dbReference type="Gene3D" id="3.30.70.270">
    <property type="match status" value="1"/>
</dbReference>
<evidence type="ECO:0000313" key="4">
    <source>
        <dbReference type="Proteomes" id="UP000429607"/>
    </source>
</evidence>
<sequence length="128" mass="14044">MSEAFFSDASGDPRAATPPPSLNLGMATGAPTTRAGLAGVGVPGSNPVRPDLTIPDLSTPADSVEKTAFTCKYWLFEWFVMPFGLCDVVLAFERLMENVLVDLKWQTCLVYLDDCVVSVPTFLRFWYD</sequence>
<dbReference type="AlphaFoldDB" id="A0A6A3H756"/>
<organism evidence="2 4">
    <name type="scientific">Phytophthora rubi</name>
    <dbReference type="NCBI Taxonomy" id="129364"/>
    <lineage>
        <taxon>Eukaryota</taxon>
        <taxon>Sar</taxon>
        <taxon>Stramenopiles</taxon>
        <taxon>Oomycota</taxon>
        <taxon>Peronosporomycetes</taxon>
        <taxon>Peronosporales</taxon>
        <taxon>Peronosporaceae</taxon>
        <taxon>Phytophthora</taxon>
    </lineage>
</organism>
<dbReference type="PANTHER" id="PTHR24559">
    <property type="entry name" value="TRANSPOSON TY3-I GAG-POL POLYPROTEIN"/>
    <property type="match status" value="1"/>
</dbReference>
<evidence type="ECO:0000313" key="2">
    <source>
        <dbReference type="EMBL" id="KAE8964823.1"/>
    </source>
</evidence>
<comment type="caution">
    <text evidence="2">The sequence shown here is derived from an EMBL/GenBank/DDBJ whole genome shotgun (WGS) entry which is preliminary data.</text>
</comment>
<dbReference type="InterPro" id="IPR043502">
    <property type="entry name" value="DNA/RNA_pol_sf"/>
</dbReference>
<proteinExistence type="predicted"/>
<protein>
    <recommendedName>
        <fullName evidence="6">Reverse transcriptase domain-containing protein</fullName>
    </recommendedName>
</protein>
<evidence type="ECO:0000256" key="1">
    <source>
        <dbReference type="SAM" id="MobiDB-lite"/>
    </source>
</evidence>
<evidence type="ECO:0008006" key="6">
    <source>
        <dbReference type="Google" id="ProtNLM"/>
    </source>
</evidence>
<dbReference type="InterPro" id="IPR053134">
    <property type="entry name" value="RNA-dir_DNA_polymerase"/>
</dbReference>
<dbReference type="EMBL" id="QXFT01003647">
    <property type="protein sequence ID" value="KAE9283816.1"/>
    <property type="molecule type" value="Genomic_DNA"/>
</dbReference>
<accession>A0A6A3H756</accession>
<dbReference type="EMBL" id="QXFV01005473">
    <property type="protein sequence ID" value="KAE8964823.1"/>
    <property type="molecule type" value="Genomic_DNA"/>
</dbReference>
<keyword evidence="5" id="KW-1185">Reference proteome</keyword>